<dbReference type="InParanoid" id="A9WB26"/>
<comment type="subcellular location">
    <subcellularLocation>
        <location evidence="1">Cell membrane</location>
    </subcellularLocation>
</comment>
<dbReference type="EnsemblBacteria" id="ABY34807">
    <property type="protein sequence ID" value="ABY34807"/>
    <property type="gene ID" value="Caur_1588"/>
</dbReference>
<dbReference type="PANTHER" id="PTHR42711:SF18">
    <property type="entry name" value="ABC TRANSPORTER, ATP-BINDING PROTEIN"/>
    <property type="match status" value="1"/>
</dbReference>
<dbReference type="PROSITE" id="PS00211">
    <property type="entry name" value="ABC_TRANSPORTER_1"/>
    <property type="match status" value="1"/>
</dbReference>
<feature type="domain" description="ABC transporter" evidence="8">
    <location>
        <begin position="2"/>
        <end position="232"/>
    </location>
</feature>
<dbReference type="AlphaFoldDB" id="A9WB26"/>
<keyword evidence="4" id="KW-0547">Nucleotide-binding</keyword>
<keyword evidence="3" id="KW-1003">Cell membrane</keyword>
<evidence type="ECO:0000256" key="1">
    <source>
        <dbReference type="ARBA" id="ARBA00004236"/>
    </source>
</evidence>
<dbReference type="FunFam" id="3.40.50.300:FF:000589">
    <property type="entry name" value="ABC transporter, ATP-binding subunit"/>
    <property type="match status" value="1"/>
</dbReference>
<dbReference type="InterPro" id="IPR003593">
    <property type="entry name" value="AAA+_ATPase"/>
</dbReference>
<dbReference type="RefSeq" id="WP_012257461.1">
    <property type="nucleotide sequence ID" value="NC_010175.1"/>
</dbReference>
<keyword evidence="2" id="KW-0813">Transport</keyword>
<evidence type="ECO:0000256" key="3">
    <source>
        <dbReference type="ARBA" id="ARBA00022475"/>
    </source>
</evidence>
<evidence type="ECO:0000256" key="4">
    <source>
        <dbReference type="ARBA" id="ARBA00022741"/>
    </source>
</evidence>
<dbReference type="HOGENOM" id="CLU_000604_1_2_0"/>
<dbReference type="Proteomes" id="UP000002008">
    <property type="component" value="Chromosome"/>
</dbReference>
<gene>
    <name evidence="9" type="ordered locus">Caur_1588</name>
</gene>
<keyword evidence="5" id="KW-0067">ATP-binding</keyword>
<organism evidence="9 10">
    <name type="scientific">Chloroflexus aurantiacus (strain ATCC 29366 / DSM 635 / J-10-fl)</name>
    <dbReference type="NCBI Taxonomy" id="324602"/>
    <lineage>
        <taxon>Bacteria</taxon>
        <taxon>Bacillati</taxon>
        <taxon>Chloroflexota</taxon>
        <taxon>Chloroflexia</taxon>
        <taxon>Chloroflexales</taxon>
        <taxon>Chloroflexineae</taxon>
        <taxon>Chloroflexaceae</taxon>
        <taxon>Chloroflexus</taxon>
    </lineage>
</organism>
<dbReference type="InterPro" id="IPR017871">
    <property type="entry name" value="ABC_transporter-like_CS"/>
</dbReference>
<accession>A9WB26</accession>
<name>A9WB26_CHLAA</name>
<dbReference type="STRING" id="324602.Caur_1588"/>
<dbReference type="PROSITE" id="PS50893">
    <property type="entry name" value="ABC_TRANSPORTER_2"/>
    <property type="match status" value="1"/>
</dbReference>
<evidence type="ECO:0000256" key="6">
    <source>
        <dbReference type="ARBA" id="ARBA00022967"/>
    </source>
</evidence>
<dbReference type="GO" id="GO:0055085">
    <property type="term" value="P:transmembrane transport"/>
    <property type="evidence" value="ECO:0000318"/>
    <property type="project" value="GO_Central"/>
</dbReference>
<evidence type="ECO:0000256" key="5">
    <source>
        <dbReference type="ARBA" id="ARBA00022840"/>
    </source>
</evidence>
<dbReference type="Gene3D" id="3.40.50.300">
    <property type="entry name" value="P-loop containing nucleotide triphosphate hydrolases"/>
    <property type="match status" value="1"/>
</dbReference>
<sequence length="315" mass="34534">MIEAIQLGKQFGDFVAVRDLNLVVQPGELVALLGPNGAGKTTTVRMLAAILPPGSGQARICGYDVVSHAQRVRGMVGLLTEYPGLYGRMAALEYLAFFGALLGVEATLCRQRSEALLRQFGLWEVRDRQLESFSKGMRQKMALIRALIHDPPVLFLDEPTTAMDPQSARTVRDAIGELRSAQRSILLTTHNLSEAEELADRIAIIRGGQIIACGSFAELSRQLLGEPAFELKLTNPADQPRAVAVLRDLVSVQVLDADRLGWQTAEAHLLHPVLLNRLLTAGIGVHSLAEQPRRLEDLYLRIVAEDEAVPNPRSR</sequence>
<dbReference type="eggNOG" id="COG1131">
    <property type="taxonomic scope" value="Bacteria"/>
</dbReference>
<dbReference type="GO" id="GO:0016887">
    <property type="term" value="F:ATP hydrolysis activity"/>
    <property type="evidence" value="ECO:0007669"/>
    <property type="project" value="InterPro"/>
</dbReference>
<dbReference type="SUPFAM" id="SSF52540">
    <property type="entry name" value="P-loop containing nucleoside triphosphate hydrolases"/>
    <property type="match status" value="1"/>
</dbReference>
<evidence type="ECO:0000256" key="2">
    <source>
        <dbReference type="ARBA" id="ARBA00022448"/>
    </source>
</evidence>
<dbReference type="InterPro" id="IPR003439">
    <property type="entry name" value="ABC_transporter-like_ATP-bd"/>
</dbReference>
<keyword evidence="6" id="KW-1278">Translocase</keyword>
<dbReference type="GO" id="GO:0005886">
    <property type="term" value="C:plasma membrane"/>
    <property type="evidence" value="ECO:0000318"/>
    <property type="project" value="GO_Central"/>
</dbReference>
<protein>
    <submittedName>
        <fullName evidence="9">ABC transporter related</fullName>
    </submittedName>
</protein>
<dbReference type="GO" id="GO:0005524">
    <property type="term" value="F:ATP binding"/>
    <property type="evidence" value="ECO:0007669"/>
    <property type="project" value="UniProtKB-KW"/>
</dbReference>
<dbReference type="PATRIC" id="fig|324602.8.peg.1821"/>
<evidence type="ECO:0000313" key="9">
    <source>
        <dbReference type="EMBL" id="ABY34807.1"/>
    </source>
</evidence>
<dbReference type="InterPro" id="IPR050763">
    <property type="entry name" value="ABC_transporter_ATP-binding"/>
</dbReference>
<proteinExistence type="predicted"/>
<reference evidence="10" key="1">
    <citation type="journal article" date="2011" name="BMC Genomics">
        <title>Complete genome sequence of the filamentous anoxygenic phototrophic bacterium Chloroflexus aurantiacus.</title>
        <authorList>
            <person name="Tang K.H."/>
            <person name="Barry K."/>
            <person name="Chertkov O."/>
            <person name="Dalin E."/>
            <person name="Han C.S."/>
            <person name="Hauser L.J."/>
            <person name="Honchak B.M."/>
            <person name="Karbach L.E."/>
            <person name="Land M.L."/>
            <person name="Lapidus A."/>
            <person name="Larimer F.W."/>
            <person name="Mikhailova N."/>
            <person name="Pitluck S."/>
            <person name="Pierson B.K."/>
            <person name="Blankenship R.E."/>
        </authorList>
    </citation>
    <scope>NUCLEOTIDE SEQUENCE [LARGE SCALE GENOMIC DNA]</scope>
    <source>
        <strain evidence="10">ATCC 29366 / DSM 635 / J-10-fl</strain>
    </source>
</reference>
<dbReference type="GO" id="GO:0022857">
    <property type="term" value="F:transmembrane transporter activity"/>
    <property type="evidence" value="ECO:0000318"/>
    <property type="project" value="GO_Central"/>
</dbReference>
<keyword evidence="10" id="KW-1185">Reference proteome</keyword>
<dbReference type="Pfam" id="PF00005">
    <property type="entry name" value="ABC_tran"/>
    <property type="match status" value="1"/>
</dbReference>
<dbReference type="PANTHER" id="PTHR42711">
    <property type="entry name" value="ABC TRANSPORTER ATP-BINDING PROTEIN"/>
    <property type="match status" value="1"/>
</dbReference>
<evidence type="ECO:0000256" key="7">
    <source>
        <dbReference type="ARBA" id="ARBA00023136"/>
    </source>
</evidence>
<dbReference type="KEGG" id="cau:Caur_1588"/>
<evidence type="ECO:0000313" key="10">
    <source>
        <dbReference type="Proteomes" id="UP000002008"/>
    </source>
</evidence>
<dbReference type="EMBL" id="CP000909">
    <property type="protein sequence ID" value="ABY34807.1"/>
    <property type="molecule type" value="Genomic_DNA"/>
</dbReference>
<dbReference type="InterPro" id="IPR027417">
    <property type="entry name" value="P-loop_NTPase"/>
</dbReference>
<evidence type="ECO:0000259" key="8">
    <source>
        <dbReference type="PROSITE" id="PS50893"/>
    </source>
</evidence>
<dbReference type="SMART" id="SM00382">
    <property type="entry name" value="AAA"/>
    <property type="match status" value="1"/>
</dbReference>
<keyword evidence="7" id="KW-0472">Membrane</keyword>